<accession>A0A0F6I7G7</accession>
<feature type="transmembrane region" description="Helical" evidence="1">
    <location>
        <begin position="18"/>
        <end position="38"/>
    </location>
</feature>
<evidence type="ECO:0000313" key="2">
    <source>
        <dbReference type="EMBL" id="EMJ33992.1"/>
    </source>
</evidence>
<dbReference type="Proteomes" id="UP000012164">
    <property type="component" value="Unassembled WGS sequence"/>
</dbReference>
<evidence type="ECO:0000313" key="3">
    <source>
        <dbReference type="Proteomes" id="UP000012164"/>
    </source>
</evidence>
<keyword evidence="1" id="KW-0812">Transmembrane</keyword>
<sequence>MAKDWKGFDPKNPTASDLIPFAGVIYFFLHLWSFFHFLESFLR</sequence>
<name>A0A0F6I7G7_LEPIR</name>
<keyword evidence="1" id="KW-1133">Transmembrane helix</keyword>
<gene>
    <name evidence="2" type="ORF">LEP1GSC079_0024</name>
</gene>
<comment type="caution">
    <text evidence="2">The sequence shown here is derived from an EMBL/GenBank/DDBJ whole genome shotgun (WGS) entry which is preliminary data.</text>
</comment>
<organism evidence="2 3">
    <name type="scientific">Leptospira interrogans str. FPW1039</name>
    <dbReference type="NCBI Taxonomy" id="1193040"/>
    <lineage>
        <taxon>Bacteria</taxon>
        <taxon>Pseudomonadati</taxon>
        <taxon>Spirochaetota</taxon>
        <taxon>Spirochaetia</taxon>
        <taxon>Leptospirales</taxon>
        <taxon>Leptospiraceae</taxon>
        <taxon>Leptospira</taxon>
    </lineage>
</organism>
<evidence type="ECO:0000256" key="1">
    <source>
        <dbReference type="SAM" id="Phobius"/>
    </source>
</evidence>
<dbReference type="AlphaFoldDB" id="A0A0F6I7G7"/>
<protein>
    <submittedName>
        <fullName evidence="2">Uncharacterized protein</fullName>
    </submittedName>
</protein>
<keyword evidence="1" id="KW-0472">Membrane</keyword>
<dbReference type="EMBL" id="AKWR02000257">
    <property type="protein sequence ID" value="EMJ33992.1"/>
    <property type="molecule type" value="Genomic_DNA"/>
</dbReference>
<proteinExistence type="predicted"/>
<reference evidence="2 3" key="1">
    <citation type="submission" date="2013-01" db="EMBL/GenBank/DDBJ databases">
        <authorList>
            <person name="Harkins D.M."/>
            <person name="Durkin A.S."/>
            <person name="Brinkac L.M."/>
            <person name="Haft D.H."/>
            <person name="Selengut J.D."/>
            <person name="Sanka R."/>
            <person name="DePew J."/>
            <person name="Purushe J."/>
            <person name="Peacock S.J."/>
            <person name="Thaipadungpanit J."/>
            <person name="Wuthiekanun V.W."/>
            <person name="Day N.P."/>
            <person name="Vinetz J.M."/>
            <person name="Sutton G.G."/>
            <person name="Nierman W.C."/>
            <person name="Fouts D.E."/>
        </authorList>
    </citation>
    <scope>NUCLEOTIDE SEQUENCE [LARGE SCALE GENOMIC DNA]</scope>
    <source>
        <strain evidence="2 3">FPW1039</strain>
    </source>
</reference>